<dbReference type="PANTHER" id="PTHR43464">
    <property type="entry name" value="METHYLTRANSFERASE"/>
    <property type="match status" value="1"/>
</dbReference>
<organism evidence="5 6">
    <name type="scientific">Halovenus rubra</name>
    <dbReference type="NCBI Taxonomy" id="869890"/>
    <lineage>
        <taxon>Archaea</taxon>
        <taxon>Methanobacteriati</taxon>
        <taxon>Methanobacteriota</taxon>
        <taxon>Stenosarchaea group</taxon>
        <taxon>Halobacteria</taxon>
        <taxon>Halobacteriales</taxon>
        <taxon>Haloarculaceae</taxon>
        <taxon>Halovenus</taxon>
    </lineage>
</organism>
<proteinExistence type="predicted"/>
<sequence length="265" mass="29071">MVDGDVTPEPKTHIWSTRQYPSLASNLLPATARLVSNAGVAAGDRVLDVGCGTGNVALTARRQGASVMGVDASPPMLSLAEKNAALAEYDDIHWTGGDAESLPVADNQFDAALSNFGHVFAPNANKAANEMCRVTRQGGQVGFTAWSPNGLVGALTDILTDHVTYPDHDPRGHLRWGTPDFVRETLGGRCELTFQRRVLRFRYVSPQHFWQEFAEEAGPLSPALRRLDEPDARERLRKEALDCLEEWFADNTVRVEYLLVTGTVR</sequence>
<evidence type="ECO:0000259" key="4">
    <source>
        <dbReference type="Pfam" id="PF13649"/>
    </source>
</evidence>
<keyword evidence="1 5" id="KW-0489">Methyltransferase</keyword>
<comment type="caution">
    <text evidence="5">The sequence shown here is derived from an EMBL/GenBank/DDBJ whole genome shotgun (WGS) entry which is preliminary data.</text>
</comment>
<protein>
    <submittedName>
        <fullName evidence="5">Class I SAM-dependent methyltransferase</fullName>
        <ecNumber evidence="5">2.1.1.-</ecNumber>
    </submittedName>
</protein>
<dbReference type="EMBL" id="JBHSZQ010000047">
    <property type="protein sequence ID" value="MFC7127041.1"/>
    <property type="molecule type" value="Genomic_DNA"/>
</dbReference>
<dbReference type="GO" id="GO:0032259">
    <property type="term" value="P:methylation"/>
    <property type="evidence" value="ECO:0007669"/>
    <property type="project" value="UniProtKB-KW"/>
</dbReference>
<dbReference type="EC" id="2.1.1.-" evidence="5"/>
<dbReference type="Proteomes" id="UP001596414">
    <property type="component" value="Unassembled WGS sequence"/>
</dbReference>
<keyword evidence="2 5" id="KW-0808">Transferase</keyword>
<evidence type="ECO:0000256" key="3">
    <source>
        <dbReference type="ARBA" id="ARBA00022691"/>
    </source>
</evidence>
<accession>A0ABD5XBB2</accession>
<dbReference type="Gene3D" id="3.40.50.150">
    <property type="entry name" value="Vaccinia Virus protein VP39"/>
    <property type="match status" value="1"/>
</dbReference>
<reference evidence="5 6" key="1">
    <citation type="journal article" date="2014" name="Int. J. Syst. Evol. Microbiol.">
        <title>Complete genome sequence of Corynebacterium casei LMG S-19264T (=DSM 44701T), isolated from a smear-ripened cheese.</title>
        <authorList>
            <consortium name="US DOE Joint Genome Institute (JGI-PGF)"/>
            <person name="Walter F."/>
            <person name="Albersmeier A."/>
            <person name="Kalinowski J."/>
            <person name="Ruckert C."/>
        </authorList>
    </citation>
    <scope>NUCLEOTIDE SEQUENCE [LARGE SCALE GENOMIC DNA]</scope>
    <source>
        <strain evidence="5 6">CGMCC 4.7215</strain>
    </source>
</reference>
<name>A0ABD5XBB2_9EURY</name>
<evidence type="ECO:0000256" key="1">
    <source>
        <dbReference type="ARBA" id="ARBA00022603"/>
    </source>
</evidence>
<gene>
    <name evidence="5" type="ORF">ACFQJ7_13580</name>
</gene>
<dbReference type="GO" id="GO:0008168">
    <property type="term" value="F:methyltransferase activity"/>
    <property type="evidence" value="ECO:0007669"/>
    <property type="project" value="UniProtKB-KW"/>
</dbReference>
<dbReference type="Pfam" id="PF13649">
    <property type="entry name" value="Methyltransf_25"/>
    <property type="match status" value="1"/>
</dbReference>
<dbReference type="PANTHER" id="PTHR43464:SF19">
    <property type="entry name" value="UBIQUINONE BIOSYNTHESIS O-METHYLTRANSFERASE, MITOCHONDRIAL"/>
    <property type="match status" value="1"/>
</dbReference>
<dbReference type="InterPro" id="IPR029063">
    <property type="entry name" value="SAM-dependent_MTases_sf"/>
</dbReference>
<dbReference type="RefSeq" id="WP_267637106.1">
    <property type="nucleotide sequence ID" value="NZ_JAODIY010000009.1"/>
</dbReference>
<evidence type="ECO:0000313" key="5">
    <source>
        <dbReference type="EMBL" id="MFC7127041.1"/>
    </source>
</evidence>
<dbReference type="CDD" id="cd02440">
    <property type="entry name" value="AdoMet_MTases"/>
    <property type="match status" value="1"/>
</dbReference>
<evidence type="ECO:0000256" key="2">
    <source>
        <dbReference type="ARBA" id="ARBA00022679"/>
    </source>
</evidence>
<evidence type="ECO:0000313" key="6">
    <source>
        <dbReference type="Proteomes" id="UP001596414"/>
    </source>
</evidence>
<dbReference type="AlphaFoldDB" id="A0ABD5XBB2"/>
<dbReference type="InterPro" id="IPR041698">
    <property type="entry name" value="Methyltransf_25"/>
</dbReference>
<keyword evidence="3" id="KW-0949">S-adenosyl-L-methionine</keyword>
<feature type="domain" description="Methyltransferase" evidence="4">
    <location>
        <begin position="46"/>
        <end position="139"/>
    </location>
</feature>
<dbReference type="SUPFAM" id="SSF53335">
    <property type="entry name" value="S-adenosyl-L-methionine-dependent methyltransferases"/>
    <property type="match status" value="1"/>
</dbReference>